<feature type="non-terminal residue" evidence="1">
    <location>
        <position position="1"/>
    </location>
</feature>
<gene>
    <name evidence="1" type="primary">PPUP8782</name>
</gene>
<protein>
    <submittedName>
        <fullName evidence="1">PPUP8782</fullName>
    </submittedName>
</protein>
<name>A0A0S7EQ65_9TELE</name>
<reference evidence="1" key="1">
    <citation type="submission" date="2014-12" db="EMBL/GenBank/DDBJ databases">
        <title>Parallel Evolution in Life History Adaptation Evident in the Tissue-Specific Poeciliopsis prolifica transcriptome.</title>
        <authorList>
            <person name="Jue N.K."/>
            <person name="Foley R.J."/>
            <person name="Obergfell C."/>
            <person name="Reznick D.N."/>
            <person name="O'Neill R.J."/>
            <person name="O'Neill M.J."/>
        </authorList>
    </citation>
    <scope>NUCLEOTIDE SEQUENCE</scope>
</reference>
<sequence length="124" mass="14115">PPLQSLVHAGLCWNETARSSDFPIPISFSSQPLFNQVLYYLSFSFRLWCIFYTFASSVSCCLSYETRCLDSTARASGDDSLLHLNLSFPKVEQRGMFSSTCYSIMTWVFGAENLFYLSLFHVSD</sequence>
<dbReference type="AlphaFoldDB" id="A0A0S7EQ65"/>
<dbReference type="EMBL" id="GBYX01476146">
    <property type="protein sequence ID" value="JAO05531.1"/>
    <property type="molecule type" value="Transcribed_RNA"/>
</dbReference>
<evidence type="ECO:0000313" key="1">
    <source>
        <dbReference type="EMBL" id="JAO05531.1"/>
    </source>
</evidence>
<organism evidence="1">
    <name type="scientific">Poeciliopsis prolifica</name>
    <name type="common">blackstripe livebearer</name>
    <dbReference type="NCBI Taxonomy" id="188132"/>
    <lineage>
        <taxon>Eukaryota</taxon>
        <taxon>Metazoa</taxon>
        <taxon>Chordata</taxon>
        <taxon>Craniata</taxon>
        <taxon>Vertebrata</taxon>
        <taxon>Euteleostomi</taxon>
        <taxon>Actinopterygii</taxon>
        <taxon>Neopterygii</taxon>
        <taxon>Teleostei</taxon>
        <taxon>Neoteleostei</taxon>
        <taxon>Acanthomorphata</taxon>
        <taxon>Ovalentaria</taxon>
        <taxon>Atherinomorphae</taxon>
        <taxon>Cyprinodontiformes</taxon>
        <taxon>Poeciliidae</taxon>
        <taxon>Poeciliinae</taxon>
        <taxon>Poeciliopsis</taxon>
    </lineage>
</organism>
<accession>A0A0S7EQ65</accession>
<proteinExistence type="predicted"/>
<feature type="non-terminal residue" evidence="1">
    <location>
        <position position="124"/>
    </location>
</feature>